<dbReference type="EMBL" id="MEVT01000007">
    <property type="protein sequence ID" value="OGC63278.1"/>
    <property type="molecule type" value="Genomic_DNA"/>
</dbReference>
<evidence type="ECO:0008006" key="3">
    <source>
        <dbReference type="Google" id="ProtNLM"/>
    </source>
</evidence>
<name>A0A1F4W1W8_UNCKA</name>
<dbReference type="Proteomes" id="UP000176614">
    <property type="component" value="Unassembled WGS sequence"/>
</dbReference>
<comment type="caution">
    <text evidence="1">The sequence shown here is derived from an EMBL/GenBank/DDBJ whole genome shotgun (WGS) entry which is preliminary data.</text>
</comment>
<dbReference type="Gene3D" id="2.170.130.30">
    <property type="match status" value="1"/>
</dbReference>
<evidence type="ECO:0000313" key="1">
    <source>
        <dbReference type="EMBL" id="OGC63278.1"/>
    </source>
</evidence>
<evidence type="ECO:0000313" key="2">
    <source>
        <dbReference type="Proteomes" id="UP000176614"/>
    </source>
</evidence>
<organism evidence="1 2">
    <name type="scientific">candidate division WWE3 bacterium RIFOXYA2_FULL_46_9</name>
    <dbReference type="NCBI Taxonomy" id="1802636"/>
    <lineage>
        <taxon>Bacteria</taxon>
        <taxon>Katanobacteria</taxon>
    </lineage>
</organism>
<protein>
    <recommendedName>
        <fullName evidence="3">DUF4430 domain-containing protein</fullName>
    </recommendedName>
</protein>
<dbReference type="AlphaFoldDB" id="A0A1F4W1W8"/>
<gene>
    <name evidence="1" type="ORF">A2264_02750</name>
</gene>
<sequence>MVFSFFYVRKVLSEGDLKVTTREKSRGFDEKPAKVTLIIAGPGIGVKYTVDMKNTDTVMDLLDKVSEEQGLEYDMTSYVNRTEFEHINGIKAPEGYVWKLLQGDSDLTEYIQNTKLRDENIYRIILVAN</sequence>
<accession>A0A1F4W1W8</accession>
<proteinExistence type="predicted"/>
<reference evidence="1 2" key="1">
    <citation type="journal article" date="2016" name="Nat. Commun.">
        <title>Thousands of microbial genomes shed light on interconnected biogeochemical processes in an aquifer system.</title>
        <authorList>
            <person name="Anantharaman K."/>
            <person name="Brown C.T."/>
            <person name="Hug L.A."/>
            <person name="Sharon I."/>
            <person name="Castelle C.J."/>
            <person name="Probst A.J."/>
            <person name="Thomas B.C."/>
            <person name="Singh A."/>
            <person name="Wilkins M.J."/>
            <person name="Karaoz U."/>
            <person name="Brodie E.L."/>
            <person name="Williams K.H."/>
            <person name="Hubbard S.S."/>
            <person name="Banfield J.F."/>
        </authorList>
    </citation>
    <scope>NUCLEOTIDE SEQUENCE [LARGE SCALE GENOMIC DNA]</scope>
</reference>